<dbReference type="EMBL" id="LXQA010007327">
    <property type="protein sequence ID" value="MCH84756.1"/>
    <property type="molecule type" value="Genomic_DNA"/>
</dbReference>
<evidence type="ECO:0000313" key="2">
    <source>
        <dbReference type="EMBL" id="MCH84756.1"/>
    </source>
</evidence>
<organism evidence="2 3">
    <name type="scientific">Trifolium medium</name>
    <dbReference type="NCBI Taxonomy" id="97028"/>
    <lineage>
        <taxon>Eukaryota</taxon>
        <taxon>Viridiplantae</taxon>
        <taxon>Streptophyta</taxon>
        <taxon>Embryophyta</taxon>
        <taxon>Tracheophyta</taxon>
        <taxon>Spermatophyta</taxon>
        <taxon>Magnoliopsida</taxon>
        <taxon>eudicotyledons</taxon>
        <taxon>Gunneridae</taxon>
        <taxon>Pentapetalae</taxon>
        <taxon>rosids</taxon>
        <taxon>fabids</taxon>
        <taxon>Fabales</taxon>
        <taxon>Fabaceae</taxon>
        <taxon>Papilionoideae</taxon>
        <taxon>50 kb inversion clade</taxon>
        <taxon>NPAAA clade</taxon>
        <taxon>Hologalegina</taxon>
        <taxon>IRL clade</taxon>
        <taxon>Trifolieae</taxon>
        <taxon>Trifolium</taxon>
    </lineage>
</organism>
<accession>A0A392MBD9</accession>
<dbReference type="AlphaFoldDB" id="A0A392MBD9"/>
<name>A0A392MBD9_9FABA</name>
<feature type="non-terminal residue" evidence="2">
    <location>
        <position position="137"/>
    </location>
</feature>
<feature type="compositionally biased region" description="Low complexity" evidence="1">
    <location>
        <begin position="74"/>
        <end position="88"/>
    </location>
</feature>
<proteinExistence type="predicted"/>
<comment type="caution">
    <text evidence="2">The sequence shown here is derived from an EMBL/GenBank/DDBJ whole genome shotgun (WGS) entry which is preliminary data.</text>
</comment>
<evidence type="ECO:0000313" key="3">
    <source>
        <dbReference type="Proteomes" id="UP000265520"/>
    </source>
</evidence>
<sequence length="137" mass="15692">MYVSSTSTTDTSELHKEADAIIKEGVARFGEVPNPDSINKQLFEQEPNPDLKFLEYHFSPDPLNMQTFIHEHQPQQQQQPETNQPQPKNQDHMDIDNPNPDQPDIEPENPQPPQPLNLDDLVMSSSIVNQVLEKMTH</sequence>
<dbReference type="Proteomes" id="UP000265520">
    <property type="component" value="Unassembled WGS sequence"/>
</dbReference>
<gene>
    <name evidence="2" type="ORF">A2U01_0005592</name>
</gene>
<keyword evidence="3" id="KW-1185">Reference proteome</keyword>
<feature type="region of interest" description="Disordered" evidence="1">
    <location>
        <begin position="62"/>
        <end position="137"/>
    </location>
</feature>
<reference evidence="2 3" key="1">
    <citation type="journal article" date="2018" name="Front. Plant Sci.">
        <title>Red Clover (Trifolium pratense) and Zigzag Clover (T. medium) - A Picture of Genomic Similarities and Differences.</title>
        <authorList>
            <person name="Dluhosova J."/>
            <person name="Istvanek J."/>
            <person name="Nedelnik J."/>
            <person name="Repkova J."/>
        </authorList>
    </citation>
    <scope>NUCLEOTIDE SEQUENCE [LARGE SCALE GENOMIC DNA]</scope>
    <source>
        <strain evidence="3">cv. 10/8</strain>
        <tissue evidence="2">Leaf</tissue>
    </source>
</reference>
<evidence type="ECO:0000256" key="1">
    <source>
        <dbReference type="SAM" id="MobiDB-lite"/>
    </source>
</evidence>
<protein>
    <submittedName>
        <fullName evidence="2">Uncharacterized protein</fullName>
    </submittedName>
</protein>